<evidence type="ECO:0000313" key="3">
    <source>
        <dbReference type="Proteomes" id="UP000187412"/>
    </source>
</evidence>
<name>A0ABX3HID9_PAEBO</name>
<dbReference type="PANTHER" id="PTHR30283:SF4">
    <property type="entry name" value="PEROXIDE STRESS RESISTANCE PROTEIN YAAA"/>
    <property type="match status" value="1"/>
</dbReference>
<protein>
    <recommendedName>
        <fullName evidence="1">UPF0246 protein BSK56_09170</fullName>
    </recommendedName>
</protein>
<dbReference type="Pfam" id="PF03883">
    <property type="entry name" value="H2O2_YaaD"/>
    <property type="match status" value="1"/>
</dbReference>
<dbReference type="HAMAP" id="MF_00652">
    <property type="entry name" value="UPF0246"/>
    <property type="match status" value="1"/>
</dbReference>
<dbReference type="RefSeq" id="WP_076110243.1">
    <property type="nucleotide sequence ID" value="NZ_MPTB01000009.1"/>
</dbReference>
<proteinExistence type="inferred from homology"/>
<dbReference type="PANTHER" id="PTHR30283">
    <property type="entry name" value="PEROXIDE STRESS RESPONSE PROTEIN YAAA"/>
    <property type="match status" value="1"/>
</dbReference>
<comment type="caution">
    <text evidence="2">The sequence shown here is derived from an EMBL/GenBank/DDBJ whole genome shotgun (WGS) entry which is preliminary data.</text>
</comment>
<dbReference type="EMBL" id="MPTB01000009">
    <property type="protein sequence ID" value="OMD49514.1"/>
    <property type="molecule type" value="Genomic_DNA"/>
</dbReference>
<comment type="similarity">
    <text evidence="1">Belongs to the UPF0246 family.</text>
</comment>
<accession>A0ABX3HID9</accession>
<keyword evidence="3" id="KW-1185">Reference proteome</keyword>
<evidence type="ECO:0000256" key="1">
    <source>
        <dbReference type="HAMAP-Rule" id="MF_00652"/>
    </source>
</evidence>
<dbReference type="NCBIfam" id="NF002543">
    <property type="entry name" value="PRK02101.1-4"/>
    <property type="match status" value="1"/>
</dbReference>
<organism evidence="2 3">
    <name type="scientific">Paenibacillus borealis</name>
    <dbReference type="NCBI Taxonomy" id="160799"/>
    <lineage>
        <taxon>Bacteria</taxon>
        <taxon>Bacillati</taxon>
        <taxon>Bacillota</taxon>
        <taxon>Bacilli</taxon>
        <taxon>Bacillales</taxon>
        <taxon>Paenibacillaceae</taxon>
        <taxon>Paenibacillus</taxon>
    </lineage>
</organism>
<dbReference type="Proteomes" id="UP000187412">
    <property type="component" value="Unassembled WGS sequence"/>
</dbReference>
<reference evidence="2 3" key="1">
    <citation type="submission" date="2016-10" db="EMBL/GenBank/DDBJ databases">
        <title>Paenibacillus species isolates.</title>
        <authorList>
            <person name="Beno S.M."/>
        </authorList>
    </citation>
    <scope>NUCLEOTIDE SEQUENCE [LARGE SCALE GENOMIC DNA]</scope>
    <source>
        <strain evidence="2 3">FSL H7-0744</strain>
    </source>
</reference>
<evidence type="ECO:0000313" key="2">
    <source>
        <dbReference type="EMBL" id="OMD49514.1"/>
    </source>
</evidence>
<sequence length="262" mass="29703">MRIIISPAKKMKPDTDVFTSRQMPQFINESEILLATLKKLNYEEAKSLWKCNDAITTLNAQRIENMDLTRNLVPALFAYEGIQYQYMAPGVLETEELEYLQQHLRILSGFYGILRPFDGVVPYRLEMQAKLAGPGFSSIYGFWGRKLADQLLAESGCILNLASKEYSKCIAPYLGREVRMVTCVFGQYIGGKVIEKATLVKMARGEMVRFMAERQIRCVEDIKGFTGFDFEFVDELSNESTYVFIQKVTKTGGNKVCIGTGN</sequence>
<dbReference type="InterPro" id="IPR005583">
    <property type="entry name" value="YaaA"/>
</dbReference>
<gene>
    <name evidence="2" type="ORF">BSK56_09170</name>
</gene>